<name>A0A1T4KH82_9SPIR</name>
<sequence>MSFDEIDLQWFAAEDEGRTEDATETRLRREREEGRVAKSQELTSAIVMIMCVVALIVAAPHYLRMCEQILVYYFTKCADANIESSQFFVFFLVNFAKMVLPLAFCGVIAGIAGNLIQNRGFIFSLKPIEFKFSNIVPRIGQYLKKTVFSLTGAMNIVKSLVKIAAVIITAVVVIRMNVADILALLNTSSIRMASGLIGKCAAQILAFCSIIFLAISIPDYFMQKREFLERLKMTKQEVKQEFKEEEGDPEVKGKLQQAQRELLTRNLPKAVAESDVVITNPTHYSVALKYDAAKTDRPIVNAKGADLTAKRIRDLADENGIPRVENVPLARALYSNVEVGDIIPDTYIKAISIVYAQINYLNRKK</sequence>
<feature type="transmembrane region" description="Helical" evidence="2">
    <location>
        <begin position="163"/>
        <end position="184"/>
    </location>
</feature>
<dbReference type="RefSeq" id="WP_078929881.1">
    <property type="nucleotide sequence ID" value="NZ_CAMEQG010000002.1"/>
</dbReference>
<dbReference type="GO" id="GO:0009306">
    <property type="term" value="P:protein secretion"/>
    <property type="evidence" value="ECO:0007669"/>
    <property type="project" value="InterPro"/>
</dbReference>
<dbReference type="GO" id="GO:0005886">
    <property type="term" value="C:plasma membrane"/>
    <property type="evidence" value="ECO:0007669"/>
    <property type="project" value="TreeGrafter"/>
</dbReference>
<reference evidence="3 4" key="1">
    <citation type="submission" date="2017-02" db="EMBL/GenBank/DDBJ databases">
        <authorList>
            <person name="Peterson S.W."/>
        </authorList>
    </citation>
    <scope>NUCLEOTIDE SEQUENCE [LARGE SCALE GENOMIC DNA]</scope>
    <source>
        <strain evidence="3 4">ATCC BAA-909</strain>
    </source>
</reference>
<organism evidence="3 4">
    <name type="scientific">Treponema berlinense</name>
    <dbReference type="NCBI Taxonomy" id="225004"/>
    <lineage>
        <taxon>Bacteria</taxon>
        <taxon>Pseudomonadati</taxon>
        <taxon>Spirochaetota</taxon>
        <taxon>Spirochaetia</taxon>
        <taxon>Spirochaetales</taxon>
        <taxon>Treponemataceae</taxon>
        <taxon>Treponema</taxon>
    </lineage>
</organism>
<dbReference type="Gene3D" id="6.10.250.2080">
    <property type="match status" value="1"/>
</dbReference>
<comment type="similarity">
    <text evidence="1">Belongs to the type III secretion exporter family.</text>
</comment>
<dbReference type="STRING" id="225004.SAMN02745152_00153"/>
<keyword evidence="2" id="KW-0812">Transmembrane</keyword>
<gene>
    <name evidence="3" type="ORF">SAMN02745152_00153</name>
</gene>
<dbReference type="InterPro" id="IPR029025">
    <property type="entry name" value="T3SS_substrate_exporter_C"/>
</dbReference>
<evidence type="ECO:0000313" key="4">
    <source>
        <dbReference type="Proteomes" id="UP000190395"/>
    </source>
</evidence>
<dbReference type="AlphaFoldDB" id="A0A1T4KH82"/>
<evidence type="ECO:0000256" key="1">
    <source>
        <dbReference type="ARBA" id="ARBA00010690"/>
    </source>
</evidence>
<feature type="transmembrane region" description="Helical" evidence="2">
    <location>
        <begin position="42"/>
        <end position="63"/>
    </location>
</feature>
<dbReference type="EMBL" id="FUXC01000001">
    <property type="protein sequence ID" value="SJZ41771.1"/>
    <property type="molecule type" value="Genomic_DNA"/>
</dbReference>
<feature type="transmembrane region" description="Helical" evidence="2">
    <location>
        <begin position="98"/>
        <end position="116"/>
    </location>
</feature>
<evidence type="ECO:0000313" key="3">
    <source>
        <dbReference type="EMBL" id="SJZ41771.1"/>
    </source>
</evidence>
<dbReference type="InterPro" id="IPR006135">
    <property type="entry name" value="T3SS_substrate_exporter"/>
</dbReference>
<keyword evidence="4" id="KW-1185">Reference proteome</keyword>
<keyword evidence="3" id="KW-0969">Cilium</keyword>
<dbReference type="SUPFAM" id="SSF160544">
    <property type="entry name" value="EscU C-terminal domain-like"/>
    <property type="match status" value="1"/>
</dbReference>
<feature type="transmembrane region" description="Helical" evidence="2">
    <location>
        <begin position="204"/>
        <end position="222"/>
    </location>
</feature>
<dbReference type="PANTHER" id="PTHR30531:SF12">
    <property type="entry name" value="FLAGELLAR BIOSYNTHETIC PROTEIN FLHB"/>
    <property type="match status" value="1"/>
</dbReference>
<proteinExistence type="inferred from homology"/>
<keyword evidence="2" id="KW-1133">Transmembrane helix</keyword>
<keyword evidence="3" id="KW-0282">Flagellum</keyword>
<protein>
    <submittedName>
        <fullName evidence="3">Flagellar biosynthetic protein FlhB</fullName>
    </submittedName>
</protein>
<dbReference type="Gene3D" id="3.40.1690.10">
    <property type="entry name" value="secretion proteins EscU"/>
    <property type="match status" value="1"/>
</dbReference>
<keyword evidence="2" id="KW-0472">Membrane</keyword>
<dbReference type="Pfam" id="PF01312">
    <property type="entry name" value="Bac_export_2"/>
    <property type="match status" value="1"/>
</dbReference>
<dbReference type="PANTHER" id="PTHR30531">
    <property type="entry name" value="FLAGELLAR BIOSYNTHETIC PROTEIN FLHB"/>
    <property type="match status" value="1"/>
</dbReference>
<accession>A0A1T4KH82</accession>
<dbReference type="OrthoDB" id="9807950at2"/>
<evidence type="ECO:0000256" key="2">
    <source>
        <dbReference type="SAM" id="Phobius"/>
    </source>
</evidence>
<dbReference type="Proteomes" id="UP000190395">
    <property type="component" value="Unassembled WGS sequence"/>
</dbReference>
<keyword evidence="3" id="KW-0966">Cell projection</keyword>
<dbReference type="PRINTS" id="PR00950">
    <property type="entry name" value="TYPE3IMSPROT"/>
</dbReference>
<dbReference type="GeneID" id="303366433"/>